<evidence type="ECO:0000256" key="2">
    <source>
        <dbReference type="ARBA" id="ARBA00010800"/>
    </source>
</evidence>
<organism evidence="5 6">
    <name type="scientific">Acaulospora morrowiae</name>
    <dbReference type="NCBI Taxonomy" id="94023"/>
    <lineage>
        <taxon>Eukaryota</taxon>
        <taxon>Fungi</taxon>
        <taxon>Fungi incertae sedis</taxon>
        <taxon>Mucoromycota</taxon>
        <taxon>Glomeromycotina</taxon>
        <taxon>Glomeromycetes</taxon>
        <taxon>Diversisporales</taxon>
        <taxon>Acaulosporaceae</taxon>
        <taxon>Acaulospora</taxon>
    </lineage>
</organism>
<protein>
    <submittedName>
        <fullName evidence="5">1160_t:CDS:1</fullName>
    </submittedName>
</protein>
<dbReference type="SUPFAM" id="SSF160350">
    <property type="entry name" value="Rnp2-like"/>
    <property type="match status" value="1"/>
</dbReference>
<feature type="non-terminal residue" evidence="5">
    <location>
        <position position="58"/>
    </location>
</feature>
<keyword evidence="3" id="KW-0819">tRNA processing</keyword>
<evidence type="ECO:0000256" key="1">
    <source>
        <dbReference type="ARBA" id="ARBA00004123"/>
    </source>
</evidence>
<dbReference type="Pfam" id="PF01900">
    <property type="entry name" value="RNase_P_Rpp14"/>
    <property type="match status" value="1"/>
</dbReference>
<dbReference type="InterPro" id="IPR016819">
    <property type="entry name" value="RNase_P/MRP_POP5"/>
</dbReference>
<keyword evidence="6" id="KW-1185">Reference proteome</keyword>
<dbReference type="GO" id="GO:0000172">
    <property type="term" value="C:ribonuclease MRP complex"/>
    <property type="evidence" value="ECO:0007669"/>
    <property type="project" value="TreeGrafter"/>
</dbReference>
<feature type="non-terminal residue" evidence="5">
    <location>
        <position position="1"/>
    </location>
</feature>
<evidence type="ECO:0000256" key="4">
    <source>
        <dbReference type="ARBA" id="ARBA00023242"/>
    </source>
</evidence>
<dbReference type="Proteomes" id="UP000789342">
    <property type="component" value="Unassembled WGS sequence"/>
</dbReference>
<dbReference type="AlphaFoldDB" id="A0A9N9IC23"/>
<dbReference type="PANTHER" id="PTHR15441:SF2">
    <property type="entry name" value="RIBONUCLEASE P_MRP PROTEIN SUBUNIT POP5"/>
    <property type="match status" value="1"/>
</dbReference>
<dbReference type="PIRSF" id="PIRSF023803">
    <property type="entry name" value="Ribonuclease_P_prd"/>
    <property type="match status" value="1"/>
</dbReference>
<reference evidence="5" key="1">
    <citation type="submission" date="2021-06" db="EMBL/GenBank/DDBJ databases">
        <authorList>
            <person name="Kallberg Y."/>
            <person name="Tangrot J."/>
            <person name="Rosling A."/>
        </authorList>
    </citation>
    <scope>NUCLEOTIDE SEQUENCE</scope>
    <source>
        <strain evidence="5">CL551</strain>
    </source>
</reference>
<proteinExistence type="inferred from homology"/>
<comment type="caution">
    <text evidence="5">The sequence shown here is derived from an EMBL/GenBank/DDBJ whole genome shotgun (WGS) entry which is preliminary data.</text>
</comment>
<sequence>KIMVRLKNRWLLFEIIFEDNSQKKRELLTPRDISSAIKESIQQNFGDYGSGCVASSLS</sequence>
<dbReference type="GO" id="GO:0033204">
    <property type="term" value="F:ribonuclease P RNA binding"/>
    <property type="evidence" value="ECO:0007669"/>
    <property type="project" value="InterPro"/>
</dbReference>
<evidence type="ECO:0000313" key="5">
    <source>
        <dbReference type="EMBL" id="CAG8730492.1"/>
    </source>
</evidence>
<evidence type="ECO:0000256" key="3">
    <source>
        <dbReference type="ARBA" id="ARBA00022694"/>
    </source>
</evidence>
<dbReference type="InterPro" id="IPR002759">
    <property type="entry name" value="Pop5/Rpp14/Rnp2-like"/>
</dbReference>
<dbReference type="InterPro" id="IPR038085">
    <property type="entry name" value="Rnp2-like_sf"/>
</dbReference>
<name>A0A9N9IC23_9GLOM</name>
<dbReference type="PANTHER" id="PTHR15441">
    <property type="entry name" value="RIBONUCLEASE P PROTEIN SUBUNIT P14"/>
    <property type="match status" value="1"/>
</dbReference>
<dbReference type="Gene3D" id="3.30.70.3250">
    <property type="entry name" value="Ribonuclease P, Pop5 subunit"/>
    <property type="match status" value="1"/>
</dbReference>
<gene>
    <name evidence="5" type="ORF">AMORRO_LOCUS13980</name>
</gene>
<evidence type="ECO:0000313" key="6">
    <source>
        <dbReference type="Proteomes" id="UP000789342"/>
    </source>
</evidence>
<dbReference type="EMBL" id="CAJVPV010026012">
    <property type="protein sequence ID" value="CAG8730492.1"/>
    <property type="molecule type" value="Genomic_DNA"/>
</dbReference>
<keyword evidence="4" id="KW-0539">Nucleus</keyword>
<comment type="subcellular location">
    <subcellularLocation>
        <location evidence="1">Nucleus</location>
    </subcellularLocation>
</comment>
<comment type="similarity">
    <text evidence="2">Belongs to the eukaryotic/archaeal RNase P protein component 2 family.</text>
</comment>
<dbReference type="GO" id="GO:0001682">
    <property type="term" value="P:tRNA 5'-leader removal"/>
    <property type="evidence" value="ECO:0007669"/>
    <property type="project" value="InterPro"/>
</dbReference>
<dbReference type="OrthoDB" id="2371643at2759"/>
<dbReference type="GO" id="GO:0005730">
    <property type="term" value="C:nucleolus"/>
    <property type="evidence" value="ECO:0007669"/>
    <property type="project" value="TreeGrafter"/>
</dbReference>
<dbReference type="GO" id="GO:0030681">
    <property type="term" value="C:multimeric ribonuclease P complex"/>
    <property type="evidence" value="ECO:0007669"/>
    <property type="project" value="TreeGrafter"/>
</dbReference>
<accession>A0A9N9IC23</accession>